<dbReference type="EMBL" id="MCFA01000071">
    <property type="protein sequence ID" value="ORY10577.1"/>
    <property type="molecule type" value="Genomic_DNA"/>
</dbReference>
<sequence>MAADDIDEASQKLIRQLLQQDITEAEDLRNQASPAISQPAPVADATHLQPTRPSDALFEATNALLADLRWMVQEDRQKCMSHGPWVHGIHGMESSLDEWLLAIQDIRNELSEERAQEKLGGTGGSKKDEAQSDQDIDMDATTAQEKDKAQPNRNTDTTQQEEFDKELALELMQEDFRDGDDRGLSTLNLELSEDEIGGVSLINQLYKSLPTIGEIRNRMKRAAPEPEMLRSKKRRKSISAPTPSKAPGCGPFQHTPMPRDSRYRYRHDDPLYSRANIKSAVPLGNIDTRRINKALIIGKHLPRNKAEALHLDVEDQLLWYPLIYENMTIHWLEQPDGKYRAEIRAPRLPMPLPPVEDDDFWDPPPAPNTYDHIRKVNGKLPLPKKVGGNLWDLYRPVGKERGTDKKTDNDKIGDEDKGNDQAKGKGKDIDKDKSPEPTSETSPKADTAKPSEDLAVSTNPDLAPLEAWAMEIAERRMIQYKKELNAERELMKKVVFVGDYLQRVFLHFQQVQAMLPQTQRKLALLNRTFRAAHQHPTLMLTAFGGGVTIGDVLAGLFSGDQANGDNTATSGRQSNGINAGPLPHQSSGNNAGPLRQPSNGNNAGSSRQRSNGNSAGTSRHQSNRNDSRRPRGSSPDPRDEELLPQELFNKMEKHSSSDQKEEDKTSGGQYGVEFDHGSSSSSSLSPGTFEDDLNDDDDRTDSKMSSPE</sequence>
<dbReference type="Proteomes" id="UP000193144">
    <property type="component" value="Unassembled WGS sequence"/>
</dbReference>
<evidence type="ECO:0000313" key="3">
    <source>
        <dbReference type="Proteomes" id="UP000193144"/>
    </source>
</evidence>
<accession>A0A1Y1ZKM2</accession>
<dbReference type="AlphaFoldDB" id="A0A1Y1ZKM2"/>
<feature type="region of interest" description="Disordered" evidence="1">
    <location>
        <begin position="564"/>
        <end position="708"/>
    </location>
</feature>
<feature type="region of interest" description="Disordered" evidence="1">
    <location>
        <begin position="223"/>
        <end position="262"/>
    </location>
</feature>
<feature type="compositionally biased region" description="Acidic residues" evidence="1">
    <location>
        <begin position="689"/>
        <end position="699"/>
    </location>
</feature>
<feature type="region of interest" description="Disordered" evidence="1">
    <location>
        <begin position="142"/>
        <end position="161"/>
    </location>
</feature>
<evidence type="ECO:0000313" key="2">
    <source>
        <dbReference type="EMBL" id="ORY10577.1"/>
    </source>
</evidence>
<feature type="compositionally biased region" description="Basic and acidic residues" evidence="1">
    <location>
        <begin position="649"/>
        <end position="665"/>
    </location>
</feature>
<proteinExistence type="predicted"/>
<feature type="compositionally biased region" description="Polar residues" evidence="1">
    <location>
        <begin position="564"/>
        <end position="577"/>
    </location>
</feature>
<feature type="compositionally biased region" description="Basic and acidic residues" evidence="1">
    <location>
        <begin position="399"/>
        <end position="435"/>
    </location>
</feature>
<gene>
    <name evidence="2" type="ORF">BCR34DRAFT_566679</name>
</gene>
<organism evidence="2 3">
    <name type="scientific">Clohesyomyces aquaticus</name>
    <dbReference type="NCBI Taxonomy" id="1231657"/>
    <lineage>
        <taxon>Eukaryota</taxon>
        <taxon>Fungi</taxon>
        <taxon>Dikarya</taxon>
        <taxon>Ascomycota</taxon>
        <taxon>Pezizomycotina</taxon>
        <taxon>Dothideomycetes</taxon>
        <taxon>Pleosporomycetidae</taxon>
        <taxon>Pleosporales</taxon>
        <taxon>Lindgomycetaceae</taxon>
        <taxon>Clohesyomyces</taxon>
    </lineage>
</organism>
<name>A0A1Y1ZKM2_9PLEO</name>
<feature type="compositionally biased region" description="Polar residues" evidence="1">
    <location>
        <begin position="584"/>
        <end position="620"/>
    </location>
</feature>
<protein>
    <submittedName>
        <fullName evidence="2">Uncharacterized protein</fullName>
    </submittedName>
</protein>
<evidence type="ECO:0000256" key="1">
    <source>
        <dbReference type="SAM" id="MobiDB-lite"/>
    </source>
</evidence>
<feature type="region of interest" description="Disordered" evidence="1">
    <location>
        <begin position="399"/>
        <end position="459"/>
    </location>
</feature>
<reference evidence="2 3" key="1">
    <citation type="submission" date="2016-07" db="EMBL/GenBank/DDBJ databases">
        <title>Pervasive Adenine N6-methylation of Active Genes in Fungi.</title>
        <authorList>
            <consortium name="DOE Joint Genome Institute"/>
            <person name="Mondo S.J."/>
            <person name="Dannebaum R.O."/>
            <person name="Kuo R.C."/>
            <person name="Labutti K."/>
            <person name="Haridas S."/>
            <person name="Kuo A."/>
            <person name="Salamov A."/>
            <person name="Ahrendt S.R."/>
            <person name="Lipzen A."/>
            <person name="Sullivan W."/>
            <person name="Andreopoulos W.B."/>
            <person name="Clum A."/>
            <person name="Lindquist E."/>
            <person name="Daum C."/>
            <person name="Ramamoorthy G.K."/>
            <person name="Gryganskyi A."/>
            <person name="Culley D."/>
            <person name="Magnuson J.K."/>
            <person name="James T.Y."/>
            <person name="O'Malley M.A."/>
            <person name="Stajich J.E."/>
            <person name="Spatafora J.W."/>
            <person name="Visel A."/>
            <person name="Grigoriev I.V."/>
        </authorList>
    </citation>
    <scope>NUCLEOTIDE SEQUENCE [LARGE SCALE GENOMIC DNA]</scope>
    <source>
        <strain evidence="2 3">CBS 115471</strain>
    </source>
</reference>
<keyword evidence="3" id="KW-1185">Reference proteome</keyword>
<feature type="region of interest" description="Disordered" evidence="1">
    <location>
        <begin position="114"/>
        <end position="133"/>
    </location>
</feature>
<comment type="caution">
    <text evidence="2">The sequence shown here is derived from an EMBL/GenBank/DDBJ whole genome shotgun (WGS) entry which is preliminary data.</text>
</comment>